<evidence type="ECO:0000256" key="4">
    <source>
        <dbReference type="ARBA" id="ARBA00023136"/>
    </source>
</evidence>
<dbReference type="EMBL" id="ML735259">
    <property type="protein sequence ID" value="KAE8389989.1"/>
    <property type="molecule type" value="Genomic_DNA"/>
</dbReference>
<dbReference type="PANTHER" id="PTHR19317:SF0">
    <property type="entry name" value="PRENYLATED RAB ACCEPTOR PROTEIN 1"/>
    <property type="match status" value="1"/>
</dbReference>
<evidence type="ECO:0000313" key="7">
    <source>
        <dbReference type="EMBL" id="KAE8389989.1"/>
    </source>
</evidence>
<feature type="compositionally biased region" description="Polar residues" evidence="5">
    <location>
        <begin position="476"/>
        <end position="488"/>
    </location>
</feature>
<feature type="compositionally biased region" description="Low complexity" evidence="5">
    <location>
        <begin position="348"/>
        <end position="359"/>
    </location>
</feature>
<proteinExistence type="predicted"/>
<gene>
    <name evidence="7" type="ORF">BDV23DRAFT_172681</name>
</gene>
<organism evidence="7">
    <name type="scientific">Petromyces alliaceus</name>
    <name type="common">Aspergillus alliaceus</name>
    <dbReference type="NCBI Taxonomy" id="209559"/>
    <lineage>
        <taxon>Eukaryota</taxon>
        <taxon>Fungi</taxon>
        <taxon>Dikarya</taxon>
        <taxon>Ascomycota</taxon>
        <taxon>Pezizomycotina</taxon>
        <taxon>Eurotiomycetes</taxon>
        <taxon>Eurotiomycetidae</taxon>
        <taxon>Eurotiales</taxon>
        <taxon>Aspergillaceae</taxon>
        <taxon>Aspergillus</taxon>
        <taxon>Aspergillus subgen. Circumdati</taxon>
    </lineage>
</organism>
<keyword evidence="3 6" id="KW-1133">Transmembrane helix</keyword>
<comment type="subcellular location">
    <subcellularLocation>
        <location evidence="1">Membrane</location>
        <topology evidence="1">Multi-pass membrane protein</topology>
    </subcellularLocation>
</comment>
<evidence type="ECO:0000256" key="3">
    <source>
        <dbReference type="ARBA" id="ARBA00022989"/>
    </source>
</evidence>
<evidence type="ECO:0000256" key="1">
    <source>
        <dbReference type="ARBA" id="ARBA00004141"/>
    </source>
</evidence>
<feature type="compositionally biased region" description="Polar residues" evidence="5">
    <location>
        <begin position="325"/>
        <end position="347"/>
    </location>
</feature>
<dbReference type="GO" id="GO:0016020">
    <property type="term" value="C:membrane"/>
    <property type="evidence" value="ECO:0007669"/>
    <property type="project" value="UniProtKB-SubCell"/>
</dbReference>
<dbReference type="InterPro" id="IPR004895">
    <property type="entry name" value="Prenylated_rab_accept_PRA1"/>
</dbReference>
<dbReference type="OrthoDB" id="63113at2759"/>
<dbReference type="AlphaFoldDB" id="A0A5N7C7L5"/>
<feature type="region of interest" description="Disordered" evidence="5">
    <location>
        <begin position="428"/>
        <end position="496"/>
    </location>
</feature>
<evidence type="ECO:0000256" key="5">
    <source>
        <dbReference type="SAM" id="MobiDB-lite"/>
    </source>
</evidence>
<accession>A0A5N7C7L5</accession>
<name>A0A5N7C7L5_PETAA</name>
<evidence type="ECO:0000256" key="2">
    <source>
        <dbReference type="ARBA" id="ARBA00022692"/>
    </source>
</evidence>
<sequence>MSPIQIPIDAITSRFGERFNSLRSQSVGSRFANLRPISEFLDIKRVSKPANFGEVQGRVNYNLSYFSSNYAAVFVMLSIYSLLTNITLLFVIILVTGGLYGIGKLQGRDLDLGFARFNTSQLYTGLLIVAVPLGFLASPITTVLWLIGATGVPPGAQQGRQTRRRAAAWVDGNARIEEIDSEDEKLLQDGWDFYSRQLAGIDVNESLGWRKRMLEYDELFHETGPLDGMDYNLHEDGDSTIAYAIQLAMKDREEQLVDNALERVRRAQMSGQKNVRLSRRELEALERKRVQAGGNGVSGRRMPATKTSRSRVSSTSGVSRRGSSQAQGGQNTSYQPADNSWARNSDFQSRQPTSSPRSSLRYPDRYSTTPSKASLRGIIPARSLSDEPYQLSSSRDQPSHAIRSLVDSPQRTSQRLLSYVSGYKVGYGRPSSVRGSSVAQQASSKFRPEGSHNDEPSDSGDGDRVNIADVSERRVPTNSTSQTASGKGSRQRRSYR</sequence>
<keyword evidence="4 6" id="KW-0472">Membrane</keyword>
<dbReference type="PANTHER" id="PTHR19317">
    <property type="entry name" value="PRENYLATED RAB ACCEPTOR 1-RELATED"/>
    <property type="match status" value="1"/>
</dbReference>
<feature type="region of interest" description="Disordered" evidence="5">
    <location>
        <begin position="286"/>
        <end position="411"/>
    </location>
</feature>
<feature type="compositionally biased region" description="Basic and acidic residues" evidence="5">
    <location>
        <begin position="446"/>
        <end position="475"/>
    </location>
</feature>
<dbReference type="Proteomes" id="UP000326877">
    <property type="component" value="Unassembled WGS sequence"/>
</dbReference>
<dbReference type="Pfam" id="PF03208">
    <property type="entry name" value="PRA1"/>
    <property type="match status" value="1"/>
</dbReference>
<evidence type="ECO:0000256" key="6">
    <source>
        <dbReference type="SAM" id="Phobius"/>
    </source>
</evidence>
<feature type="compositionally biased region" description="Low complexity" evidence="5">
    <location>
        <begin position="310"/>
        <end position="324"/>
    </location>
</feature>
<feature type="transmembrane region" description="Helical" evidence="6">
    <location>
        <begin position="70"/>
        <end position="102"/>
    </location>
</feature>
<reference evidence="7" key="1">
    <citation type="submission" date="2019-04" db="EMBL/GenBank/DDBJ databases">
        <title>Friends and foes A comparative genomics studyof 23 Aspergillus species from section Flavi.</title>
        <authorList>
            <consortium name="DOE Joint Genome Institute"/>
            <person name="Kjaerbolling I."/>
            <person name="Vesth T."/>
            <person name="Frisvad J.C."/>
            <person name="Nybo J.L."/>
            <person name="Theobald S."/>
            <person name="Kildgaard S."/>
            <person name="Isbrandt T."/>
            <person name="Kuo A."/>
            <person name="Sato A."/>
            <person name="Lyhne E.K."/>
            <person name="Kogle M.E."/>
            <person name="Wiebenga A."/>
            <person name="Kun R.S."/>
            <person name="Lubbers R.J."/>
            <person name="Makela M.R."/>
            <person name="Barry K."/>
            <person name="Chovatia M."/>
            <person name="Clum A."/>
            <person name="Daum C."/>
            <person name="Haridas S."/>
            <person name="He G."/>
            <person name="LaButti K."/>
            <person name="Lipzen A."/>
            <person name="Mondo S."/>
            <person name="Riley R."/>
            <person name="Salamov A."/>
            <person name="Simmons B.A."/>
            <person name="Magnuson J.K."/>
            <person name="Henrissat B."/>
            <person name="Mortensen U.H."/>
            <person name="Larsen T.O."/>
            <person name="Devries R.P."/>
            <person name="Grigoriev I.V."/>
            <person name="Machida M."/>
            <person name="Baker S.E."/>
            <person name="Andersen M.R."/>
        </authorList>
    </citation>
    <scope>NUCLEOTIDE SEQUENCE [LARGE SCALE GENOMIC DNA]</scope>
    <source>
        <strain evidence="7">IBT 14317</strain>
    </source>
</reference>
<dbReference type="GO" id="GO:0005794">
    <property type="term" value="C:Golgi apparatus"/>
    <property type="evidence" value="ECO:0007669"/>
    <property type="project" value="TreeGrafter"/>
</dbReference>
<protein>
    <submittedName>
        <fullName evidence="7">PRA1 family protein-domain-containing protein</fullName>
    </submittedName>
</protein>
<keyword evidence="2 6" id="KW-0812">Transmembrane</keyword>
<feature type="transmembrane region" description="Helical" evidence="6">
    <location>
        <begin position="122"/>
        <end position="147"/>
    </location>
</feature>
<feature type="compositionally biased region" description="Polar residues" evidence="5">
    <location>
        <begin position="433"/>
        <end position="444"/>
    </location>
</feature>